<proteinExistence type="predicted"/>
<accession>A0A8S5RGK2</accession>
<name>A0A8S5RGK2_9VIRU</name>
<reference evidence="1" key="1">
    <citation type="journal article" date="2021" name="Proc. Natl. Acad. Sci. U.S.A.">
        <title>A Catalog of Tens of Thousands of Viruses from Human Metagenomes Reveals Hidden Associations with Chronic Diseases.</title>
        <authorList>
            <person name="Tisza M.J."/>
            <person name="Buck C.B."/>
        </authorList>
    </citation>
    <scope>NUCLEOTIDE SEQUENCE</scope>
    <source>
        <strain evidence="1">Ct5rm7</strain>
    </source>
</reference>
<dbReference type="EMBL" id="BK059103">
    <property type="protein sequence ID" value="DAE30291.1"/>
    <property type="molecule type" value="Genomic_DNA"/>
</dbReference>
<organism evidence="1">
    <name type="scientific">virus sp. ct5rm7</name>
    <dbReference type="NCBI Taxonomy" id="2827298"/>
    <lineage>
        <taxon>Viruses</taxon>
    </lineage>
</organism>
<sequence length="32" mass="4004">MSLKLRHFQDLTRVKRKRSRFTWALLIYLLGR</sequence>
<protein>
    <submittedName>
        <fullName evidence="1">Uncharacterized protein</fullName>
    </submittedName>
</protein>
<evidence type="ECO:0000313" key="1">
    <source>
        <dbReference type="EMBL" id="DAE30291.1"/>
    </source>
</evidence>